<dbReference type="EMBL" id="UGWP01000004">
    <property type="protein sequence ID" value="SUF58560.1"/>
    <property type="molecule type" value="Genomic_DNA"/>
</dbReference>
<sequence length="39" mass="4240">MQEDIIPGATKNTTRNNEKTGVTFASEAVQRRGLGCTDE</sequence>
<dbReference type="AlphaFoldDB" id="A0A379QT59"/>
<name>A0A379QT59_SALER</name>
<evidence type="ECO:0000313" key="2">
    <source>
        <dbReference type="Proteomes" id="UP000254597"/>
    </source>
</evidence>
<evidence type="ECO:0000313" key="1">
    <source>
        <dbReference type="EMBL" id="SUF58560.1"/>
    </source>
</evidence>
<reference evidence="1 2" key="1">
    <citation type="submission" date="2018-06" db="EMBL/GenBank/DDBJ databases">
        <authorList>
            <consortium name="Pathogen Informatics"/>
            <person name="Doyle S."/>
        </authorList>
    </citation>
    <scope>NUCLEOTIDE SEQUENCE [LARGE SCALE GENOMIC DNA]</scope>
    <source>
        <strain evidence="1 2">NCTC10252</strain>
    </source>
</reference>
<accession>A0A379QT59</accession>
<organism evidence="1 2">
    <name type="scientific">Salmonella enterica</name>
    <name type="common">Salmonella choleraesuis</name>
    <dbReference type="NCBI Taxonomy" id="28901"/>
    <lineage>
        <taxon>Bacteria</taxon>
        <taxon>Pseudomonadati</taxon>
        <taxon>Pseudomonadota</taxon>
        <taxon>Gammaproteobacteria</taxon>
        <taxon>Enterobacterales</taxon>
        <taxon>Enterobacteriaceae</taxon>
        <taxon>Salmonella</taxon>
    </lineage>
</organism>
<protein>
    <submittedName>
        <fullName evidence="1">Secreted protein</fullName>
    </submittedName>
</protein>
<gene>
    <name evidence="1" type="ORF">NCTC10252_03882</name>
</gene>
<proteinExistence type="predicted"/>
<dbReference type="Proteomes" id="UP000254597">
    <property type="component" value="Unassembled WGS sequence"/>
</dbReference>